<gene>
    <name evidence="1" type="ORF">GF1_24710</name>
</gene>
<proteinExistence type="predicted"/>
<protein>
    <submittedName>
        <fullName evidence="1">Uncharacterized protein</fullName>
    </submittedName>
</protein>
<dbReference type="KEGG" id="ddu:GF1_24710"/>
<dbReference type="Proteomes" id="UP001063350">
    <property type="component" value="Chromosome"/>
</dbReference>
<accession>A0A915U3C4</accession>
<name>A0A915U3C4_9BACT</name>
<dbReference type="AlphaFoldDB" id="A0A915U3C4"/>
<organism evidence="1 2">
    <name type="scientific">Desulfolithobacter dissulfuricans</name>
    <dbReference type="NCBI Taxonomy" id="2795293"/>
    <lineage>
        <taxon>Bacteria</taxon>
        <taxon>Pseudomonadati</taxon>
        <taxon>Thermodesulfobacteriota</taxon>
        <taxon>Desulfobulbia</taxon>
        <taxon>Desulfobulbales</taxon>
        <taxon>Desulfobulbaceae</taxon>
        <taxon>Desulfolithobacter</taxon>
    </lineage>
</organism>
<reference evidence="1" key="1">
    <citation type="submission" date="2020-12" db="EMBL/GenBank/DDBJ databases">
        <title>Desulfobium dissulfuricans gen. nov., sp. nov., a novel mesophilic, sulfate-reducing bacterium isolated from a deep-sea hydrothermal vent.</title>
        <authorList>
            <person name="Hashimoto Y."/>
            <person name="Tame A."/>
            <person name="Sawayama S."/>
            <person name="Miyazaki J."/>
            <person name="Takai K."/>
            <person name="Nakagawa S."/>
        </authorList>
    </citation>
    <scope>NUCLEOTIDE SEQUENCE</scope>
    <source>
        <strain evidence="1">GF1</strain>
    </source>
</reference>
<sequence>MVPDEENTLFYTPHGAVMQAQWCQGAGKGTGKQLVREELDGVPGGWMAGALPGG</sequence>
<dbReference type="EMBL" id="AP024233">
    <property type="protein sequence ID" value="BCO10095.1"/>
    <property type="molecule type" value="Genomic_DNA"/>
</dbReference>
<evidence type="ECO:0000313" key="2">
    <source>
        <dbReference type="Proteomes" id="UP001063350"/>
    </source>
</evidence>
<evidence type="ECO:0000313" key="1">
    <source>
        <dbReference type="EMBL" id="BCO10095.1"/>
    </source>
</evidence>
<keyword evidence="2" id="KW-1185">Reference proteome</keyword>